<sequence>MHDVVNVIDQLLGDMKGEGTEQGNNANIADAVQKLETLRTGLQQLRDQAAEITTFLNDKEVEAKENFALIQDLAKKTSNRLDTFVNEFDEKIEPRIKTTMVNAKDLLANTEKMLTNIDKIMPQVESLLASTSGKIVKGNEMLKKALGGYPYVNQKVQEIADRIRTLGEQADIHEIIQMLRNNPEAERGFFKEPVVLDANKVFPIKNYGTGMTPFYTVLAIWVGGLLLISLLSTDVHAREAFTGRVMYFGRLFTFMTIAILQTLIVTIGDMIIVGVTVHDPLWFVIFGIFISIVFILIIYTLVSVFGDVGKALAIVLLVLQIAGSGGTYPVVLLPKFFQAINPFLPFTYAVGLMREAVGGIVWKKLCTI</sequence>
<evidence type="ECO:0000256" key="2">
    <source>
        <dbReference type="ARBA" id="ARBA00022692"/>
    </source>
</evidence>
<accession>A0ABU5CN18</accession>
<name>A0ABU5CN18_9BACI</name>
<feature type="transmembrane region" description="Helical" evidence="5">
    <location>
        <begin position="251"/>
        <end position="275"/>
    </location>
</feature>
<keyword evidence="3 5" id="KW-1133">Transmembrane helix</keyword>
<evidence type="ECO:0000256" key="1">
    <source>
        <dbReference type="ARBA" id="ARBA00004141"/>
    </source>
</evidence>
<feature type="transmembrane region" description="Helical" evidence="5">
    <location>
        <begin position="281"/>
        <end position="304"/>
    </location>
</feature>
<gene>
    <name evidence="6" type="ORF">RWD45_02965</name>
</gene>
<proteinExistence type="predicted"/>
<keyword evidence="4 5" id="KW-0472">Membrane</keyword>
<dbReference type="PANTHER" id="PTHR43077:SF10">
    <property type="entry name" value="TRANSPORT PERMEASE PROTEIN"/>
    <property type="match status" value="1"/>
</dbReference>
<dbReference type="InterPro" id="IPR051328">
    <property type="entry name" value="T7SS_ABC-Transporter"/>
</dbReference>
<feature type="transmembrane region" description="Helical" evidence="5">
    <location>
        <begin position="311"/>
        <end position="331"/>
    </location>
</feature>
<evidence type="ECO:0000256" key="4">
    <source>
        <dbReference type="ARBA" id="ARBA00023136"/>
    </source>
</evidence>
<organism evidence="6 7">
    <name type="scientific">Paracerasibacillus soli</name>
    <dbReference type="NCBI Taxonomy" id="480284"/>
    <lineage>
        <taxon>Bacteria</taxon>
        <taxon>Bacillati</taxon>
        <taxon>Bacillota</taxon>
        <taxon>Bacilli</taxon>
        <taxon>Bacillales</taxon>
        <taxon>Bacillaceae</taxon>
        <taxon>Paracerasibacillus</taxon>
    </lineage>
</organism>
<dbReference type="Proteomes" id="UP001275315">
    <property type="component" value="Unassembled WGS sequence"/>
</dbReference>
<evidence type="ECO:0000256" key="5">
    <source>
        <dbReference type="SAM" id="Phobius"/>
    </source>
</evidence>
<keyword evidence="7" id="KW-1185">Reference proteome</keyword>
<comment type="caution">
    <text evidence="6">The sequence shown here is derived from an EMBL/GenBank/DDBJ whole genome shotgun (WGS) entry which is preliminary data.</text>
</comment>
<dbReference type="PANTHER" id="PTHR43077">
    <property type="entry name" value="TRANSPORT PERMEASE YVFS-RELATED"/>
    <property type="match status" value="1"/>
</dbReference>
<protein>
    <submittedName>
        <fullName evidence="6">YhgE/Pip domain-containing protein</fullName>
    </submittedName>
</protein>
<comment type="subcellular location">
    <subcellularLocation>
        <location evidence="1">Membrane</location>
        <topology evidence="1">Multi-pass membrane protein</topology>
    </subcellularLocation>
</comment>
<dbReference type="InterPro" id="IPR017501">
    <property type="entry name" value="Phage_infect_YhgE_C"/>
</dbReference>
<evidence type="ECO:0000256" key="3">
    <source>
        <dbReference type="ARBA" id="ARBA00022989"/>
    </source>
</evidence>
<dbReference type="EMBL" id="JAWDIQ010000001">
    <property type="protein sequence ID" value="MDY0407762.1"/>
    <property type="molecule type" value="Genomic_DNA"/>
</dbReference>
<keyword evidence="2 5" id="KW-0812">Transmembrane</keyword>
<evidence type="ECO:0000313" key="7">
    <source>
        <dbReference type="Proteomes" id="UP001275315"/>
    </source>
</evidence>
<reference evidence="6 7" key="1">
    <citation type="submission" date="2023-10" db="EMBL/GenBank/DDBJ databases">
        <title>Virgibacillus soli CC-YMP-6 genome.</title>
        <authorList>
            <person name="Miliotis G."/>
            <person name="Sengupta P."/>
            <person name="Hameed A."/>
            <person name="Chuvochina M."/>
            <person name="Mcdonagh F."/>
            <person name="Simpson A.C."/>
            <person name="Singh N.K."/>
            <person name="Rekha P.D."/>
            <person name="Raman K."/>
            <person name="Hugenholtz P."/>
            <person name="Venkateswaran K."/>
        </authorList>
    </citation>
    <scope>NUCLEOTIDE SEQUENCE [LARGE SCALE GENOMIC DNA]</scope>
    <source>
        <strain evidence="6 7">CC-YMP-6</strain>
    </source>
</reference>
<evidence type="ECO:0000313" key="6">
    <source>
        <dbReference type="EMBL" id="MDY0407762.1"/>
    </source>
</evidence>
<dbReference type="RefSeq" id="WP_320378547.1">
    <property type="nucleotide sequence ID" value="NZ_JAWDIQ010000001.1"/>
</dbReference>
<feature type="transmembrane region" description="Helical" evidence="5">
    <location>
        <begin position="213"/>
        <end position="231"/>
    </location>
</feature>
<dbReference type="NCBIfam" id="TIGR03062">
    <property type="entry name" value="pip_yhgE_Cterm"/>
    <property type="match status" value="1"/>
</dbReference>